<dbReference type="Proteomes" id="UP000295292">
    <property type="component" value="Unassembled WGS sequence"/>
</dbReference>
<evidence type="ECO:0000313" key="2">
    <source>
        <dbReference type="Proteomes" id="UP000295292"/>
    </source>
</evidence>
<name>A0A4R6WMF8_9SPHI</name>
<reference evidence="1 2" key="1">
    <citation type="submission" date="2019-03" db="EMBL/GenBank/DDBJ databases">
        <title>Genomic Encyclopedia of Archaeal and Bacterial Type Strains, Phase II (KMG-II): from individual species to whole genera.</title>
        <authorList>
            <person name="Goeker M."/>
        </authorList>
    </citation>
    <scope>NUCLEOTIDE SEQUENCE [LARGE SCALE GENOMIC DNA]</scope>
    <source>
        <strain evidence="1 2">DSM 28353</strain>
    </source>
</reference>
<organism evidence="1 2">
    <name type="scientific">Sphingobacterium yanglingense</name>
    <dbReference type="NCBI Taxonomy" id="1437280"/>
    <lineage>
        <taxon>Bacteria</taxon>
        <taxon>Pseudomonadati</taxon>
        <taxon>Bacteroidota</taxon>
        <taxon>Sphingobacteriia</taxon>
        <taxon>Sphingobacteriales</taxon>
        <taxon>Sphingobacteriaceae</taxon>
        <taxon>Sphingobacterium</taxon>
    </lineage>
</organism>
<dbReference type="EMBL" id="SNYV01000011">
    <property type="protein sequence ID" value="TDQ79972.1"/>
    <property type="molecule type" value="Genomic_DNA"/>
</dbReference>
<evidence type="ECO:0000313" key="1">
    <source>
        <dbReference type="EMBL" id="TDQ79972.1"/>
    </source>
</evidence>
<keyword evidence="2" id="KW-1185">Reference proteome</keyword>
<comment type="caution">
    <text evidence="1">The sequence shown here is derived from an EMBL/GenBank/DDBJ whole genome shotgun (WGS) entry which is preliminary data.</text>
</comment>
<dbReference type="AlphaFoldDB" id="A0A4R6WMF8"/>
<accession>A0A4R6WMF8</accession>
<sequence>MLGGEKQEIHLTIRPSLWTEDRPSQLKIQLLILINKILQ</sequence>
<protein>
    <submittedName>
        <fullName evidence="1">Uncharacterized protein</fullName>
    </submittedName>
</protein>
<proteinExistence type="predicted"/>
<gene>
    <name evidence="1" type="ORF">CLV99_1426</name>
</gene>